<accession>A0ABS1JC23</accession>
<dbReference type="Gene3D" id="3.40.30.10">
    <property type="entry name" value="Glutaredoxin"/>
    <property type="match status" value="1"/>
</dbReference>
<evidence type="ECO:0000313" key="9">
    <source>
        <dbReference type="Proteomes" id="UP000602284"/>
    </source>
</evidence>
<evidence type="ECO:0000256" key="3">
    <source>
        <dbReference type="ARBA" id="ARBA00022982"/>
    </source>
</evidence>
<evidence type="ECO:0000256" key="1">
    <source>
        <dbReference type="ARBA" id="ARBA00008987"/>
    </source>
</evidence>
<dbReference type="EMBL" id="JAEQNB010000003">
    <property type="protein sequence ID" value="MBL0387178.1"/>
    <property type="molecule type" value="Genomic_DNA"/>
</dbReference>
<evidence type="ECO:0000259" key="7">
    <source>
        <dbReference type="PROSITE" id="PS51352"/>
    </source>
</evidence>
<organism evidence="8 9">
    <name type="scientific">Tumebacillus amylolyticus</name>
    <dbReference type="NCBI Taxonomy" id="2801339"/>
    <lineage>
        <taxon>Bacteria</taxon>
        <taxon>Bacillati</taxon>
        <taxon>Bacillota</taxon>
        <taxon>Bacilli</taxon>
        <taxon>Bacillales</taxon>
        <taxon>Alicyclobacillaceae</taxon>
        <taxon>Tumebacillus</taxon>
    </lineage>
</organism>
<evidence type="ECO:0000313" key="8">
    <source>
        <dbReference type="EMBL" id="MBL0387178.1"/>
    </source>
</evidence>
<dbReference type="PIRSF" id="PIRSF000077">
    <property type="entry name" value="Thioredoxin"/>
    <property type="match status" value="1"/>
</dbReference>
<name>A0ABS1JC23_9BACL</name>
<dbReference type="RefSeq" id="WP_201634922.1">
    <property type="nucleotide sequence ID" value="NZ_JAEQNB010000003.1"/>
</dbReference>
<dbReference type="Proteomes" id="UP000602284">
    <property type="component" value="Unassembled WGS sequence"/>
</dbReference>
<dbReference type="InterPro" id="IPR013766">
    <property type="entry name" value="Thioredoxin_domain"/>
</dbReference>
<comment type="caution">
    <text evidence="8">The sequence shown here is derived from an EMBL/GenBank/DDBJ whole genome shotgun (WGS) entry which is preliminary data.</text>
</comment>
<evidence type="ECO:0000256" key="2">
    <source>
        <dbReference type="ARBA" id="ARBA00022448"/>
    </source>
</evidence>
<dbReference type="PANTHER" id="PTHR45663">
    <property type="entry name" value="GEO12009P1"/>
    <property type="match status" value="1"/>
</dbReference>
<evidence type="ECO:0000256" key="5">
    <source>
        <dbReference type="ARBA" id="ARBA00023284"/>
    </source>
</evidence>
<dbReference type="SUPFAM" id="SSF52833">
    <property type="entry name" value="Thioredoxin-like"/>
    <property type="match status" value="1"/>
</dbReference>
<dbReference type="Pfam" id="PF00085">
    <property type="entry name" value="Thioredoxin"/>
    <property type="match status" value="1"/>
</dbReference>
<evidence type="ECO:0000256" key="6">
    <source>
        <dbReference type="PIRNR" id="PIRNR000077"/>
    </source>
</evidence>
<feature type="domain" description="Thioredoxin" evidence="7">
    <location>
        <begin position="1"/>
        <end position="103"/>
    </location>
</feature>
<dbReference type="InterPro" id="IPR036249">
    <property type="entry name" value="Thioredoxin-like_sf"/>
</dbReference>
<dbReference type="InterPro" id="IPR005746">
    <property type="entry name" value="Thioredoxin"/>
</dbReference>
<comment type="similarity">
    <text evidence="1 6">Belongs to the thioredoxin family.</text>
</comment>
<gene>
    <name evidence="8" type="ORF">JJB07_11010</name>
</gene>
<keyword evidence="2" id="KW-0813">Transport</keyword>
<keyword evidence="4" id="KW-1015">Disulfide bond</keyword>
<dbReference type="PROSITE" id="PS51352">
    <property type="entry name" value="THIOREDOXIN_2"/>
    <property type="match status" value="1"/>
</dbReference>
<keyword evidence="5" id="KW-0676">Redox-active center</keyword>
<proteinExistence type="inferred from homology"/>
<keyword evidence="9" id="KW-1185">Reference proteome</keyword>
<dbReference type="CDD" id="cd02947">
    <property type="entry name" value="TRX_family"/>
    <property type="match status" value="1"/>
</dbReference>
<evidence type="ECO:0000256" key="4">
    <source>
        <dbReference type="ARBA" id="ARBA00023157"/>
    </source>
</evidence>
<protein>
    <recommendedName>
        <fullName evidence="6">Thioredoxin</fullName>
    </recommendedName>
</protein>
<reference evidence="8 9" key="1">
    <citation type="submission" date="2021-01" db="EMBL/GenBank/DDBJ databases">
        <title>Tumebacillus sp. strain ITR2 16S ribosomal RNA gene Genome sequencing and assembly.</title>
        <authorList>
            <person name="Kang M."/>
        </authorList>
    </citation>
    <scope>NUCLEOTIDE SEQUENCE [LARGE SCALE GENOMIC DNA]</scope>
    <source>
        <strain evidence="8 9">ITR2</strain>
    </source>
</reference>
<sequence>MKPTSESNFQSHTQQGVVLVYFHAAWCSPCQSQEDVLTEIEEEYGESMSVFSLDVDHCGQLVHHHGIMSVPTLLLFQEGHVVERIIGLQSKKVLLELITPFLLE</sequence>
<dbReference type="PANTHER" id="PTHR45663:SF11">
    <property type="entry name" value="GEO12009P1"/>
    <property type="match status" value="1"/>
</dbReference>
<keyword evidence="3" id="KW-0249">Electron transport</keyword>
<dbReference type="PRINTS" id="PR00421">
    <property type="entry name" value="THIOREDOXIN"/>
</dbReference>